<evidence type="ECO:0000256" key="1">
    <source>
        <dbReference type="ARBA" id="ARBA00023172"/>
    </source>
</evidence>
<dbReference type="Proteomes" id="UP000065151">
    <property type="component" value="Chromosome"/>
</dbReference>
<evidence type="ECO:0000259" key="3">
    <source>
        <dbReference type="PROSITE" id="PS51898"/>
    </source>
</evidence>
<dbReference type="SUPFAM" id="SSF56349">
    <property type="entry name" value="DNA breaking-rejoining enzymes"/>
    <property type="match status" value="1"/>
</dbReference>
<sequence length="723" mass="82482">MIKGLCHRHYSRWHHGSEQTGPRLDVEEFAATDKALFPPGKRCASPACGAESSQRASGLCLWHHTMFRKLTKHGIDHAAFIAVERPLDIRYHRHEFSFIDLPPILRTELLLVLQERDRNSYRIMPVTMRRIIRTAMESNARSIHRLLDTEEGRARPDANVIGFLRYAGLLTARWRYCHSGKDMRAEDVWDAAVIALRKDRTSQKICSKGTLDFRNIRVDWLRETAKEYARHFGLAADQIRDVIRTVQVASHALAGRPHGTRPEQLTRTDAKAVVDAYRNLTHENGDQRTDSVKYDYFKLFQRVLREGSDLEPVTRVSARFMFITAEALPKPGPHKNPGRAIPDHIIRILDANLHLLAVDEKYSLPAGRTREFHNLMLQTIYQLLRDLGRRPTEIYSLPRDTLRETDDGQPYIIYDSHKTAEYGLELPVHRSTATIIRTWQETLEKILNIHPDAAGYLFPSPRPYGPQSKTYITPTGFHTNYWRWIDRIRTQAEVRDDPLSPADFLTRERMGLYNWRHTYAQRLSDNSTPPDVIKELMNHKSFTTSTGYIKITRDRQRKAIEIVNSTTIDRQGLLHGPKDYAAYVRESVSTPLGLCTEPSNVKAAGQSCPVRNKCGGCQYYRANLSHLPQIDAHIVALTADLIAAGDIAEPWVHQSLKDEIASYKRMRTALLKEKSRLTPEDNALIDDAVTLLQEIPAAAPPPTPSDGRRMLPLTPVRTPAGQP</sequence>
<feature type="domain" description="Tyr recombinase" evidence="3">
    <location>
        <begin position="344"/>
        <end position="561"/>
    </location>
</feature>
<proteinExistence type="predicted"/>
<dbReference type="AlphaFoldDB" id="A0A0U3QMV1"/>
<dbReference type="GO" id="GO:0015074">
    <property type="term" value="P:DNA integration"/>
    <property type="evidence" value="ECO:0007669"/>
    <property type="project" value="InterPro"/>
</dbReference>
<reference evidence="4 5" key="1">
    <citation type="submission" date="2015-12" db="EMBL/GenBank/DDBJ databases">
        <authorList>
            <person name="Shamseldin A."/>
            <person name="Moawad H."/>
            <person name="Abd El-Rahim W.M."/>
            <person name="Sadowsky M.J."/>
        </authorList>
    </citation>
    <scope>NUCLEOTIDE SEQUENCE [LARGE SCALE GENOMIC DNA]</scope>
    <source>
        <strain evidence="4 5">Ar51</strain>
    </source>
</reference>
<dbReference type="GO" id="GO:0006310">
    <property type="term" value="P:DNA recombination"/>
    <property type="evidence" value="ECO:0007669"/>
    <property type="project" value="UniProtKB-KW"/>
</dbReference>
<evidence type="ECO:0000256" key="2">
    <source>
        <dbReference type="SAM" id="MobiDB-lite"/>
    </source>
</evidence>
<protein>
    <recommendedName>
        <fullName evidence="3">Tyr recombinase domain-containing protein</fullName>
    </recommendedName>
</protein>
<evidence type="ECO:0000313" key="4">
    <source>
        <dbReference type="EMBL" id="ALV42859.1"/>
    </source>
</evidence>
<dbReference type="InterPro" id="IPR002104">
    <property type="entry name" value="Integrase_catalytic"/>
</dbReference>
<dbReference type="InterPro" id="IPR011010">
    <property type="entry name" value="DNA_brk_join_enz"/>
</dbReference>
<feature type="region of interest" description="Disordered" evidence="2">
    <location>
        <begin position="696"/>
        <end position="723"/>
    </location>
</feature>
<dbReference type="EMBL" id="CP013747">
    <property type="protein sequence ID" value="ALV42859.1"/>
    <property type="molecule type" value="Genomic_DNA"/>
</dbReference>
<keyword evidence="1" id="KW-0233">DNA recombination</keyword>
<dbReference type="RefSeq" id="WP_058931936.1">
    <property type="nucleotide sequence ID" value="NZ_CP013747.1"/>
</dbReference>
<dbReference type="PROSITE" id="PS51898">
    <property type="entry name" value="TYR_RECOMBINASE"/>
    <property type="match status" value="1"/>
</dbReference>
<dbReference type="InterPro" id="IPR013762">
    <property type="entry name" value="Integrase-like_cat_sf"/>
</dbReference>
<gene>
    <name evidence="4" type="ORF">AU252_18260</name>
</gene>
<evidence type="ECO:0000313" key="5">
    <source>
        <dbReference type="Proteomes" id="UP000065151"/>
    </source>
</evidence>
<dbReference type="KEGG" id="psul:AU252_18260"/>
<dbReference type="STRING" id="121292.AU252_18260"/>
<dbReference type="GO" id="GO:0003677">
    <property type="term" value="F:DNA binding"/>
    <property type="evidence" value="ECO:0007669"/>
    <property type="project" value="InterPro"/>
</dbReference>
<organism evidence="4">
    <name type="scientific">Pseudarthrobacter sulfonivorans</name>
    <dbReference type="NCBI Taxonomy" id="121292"/>
    <lineage>
        <taxon>Bacteria</taxon>
        <taxon>Bacillati</taxon>
        <taxon>Actinomycetota</taxon>
        <taxon>Actinomycetes</taxon>
        <taxon>Micrococcales</taxon>
        <taxon>Micrococcaceae</taxon>
        <taxon>Pseudarthrobacter</taxon>
    </lineage>
</organism>
<dbReference type="CDD" id="cd00397">
    <property type="entry name" value="DNA_BRE_C"/>
    <property type="match status" value="1"/>
</dbReference>
<accession>A0A0U3QMV1</accession>
<name>A0A0U3QMV1_9MICC</name>
<dbReference type="Gene3D" id="1.10.443.10">
    <property type="entry name" value="Intergrase catalytic core"/>
    <property type="match status" value="1"/>
</dbReference>